<dbReference type="STRING" id="1802229.A2401_01945"/>
<comment type="caution">
    <text evidence="2">The sequence shown here is derived from an EMBL/GenBank/DDBJ whole genome shotgun (WGS) entry which is preliminary data.</text>
</comment>
<dbReference type="InterPro" id="IPR045584">
    <property type="entry name" value="Pilin-like"/>
</dbReference>
<dbReference type="EMBL" id="MHPP01000031">
    <property type="protein sequence ID" value="OGZ83611.1"/>
    <property type="molecule type" value="Genomic_DNA"/>
</dbReference>
<dbReference type="NCBIfam" id="TIGR02532">
    <property type="entry name" value="IV_pilin_GFxxxE"/>
    <property type="match status" value="1"/>
</dbReference>
<dbReference type="Pfam" id="PF07963">
    <property type="entry name" value="N_methyl"/>
    <property type="match status" value="1"/>
</dbReference>
<dbReference type="AlphaFoldDB" id="A0A1G2JAN4"/>
<keyword evidence="1" id="KW-0812">Transmembrane</keyword>
<name>A0A1G2JAN4_9BACT</name>
<evidence type="ECO:0000256" key="1">
    <source>
        <dbReference type="SAM" id="Phobius"/>
    </source>
</evidence>
<sequence length="145" mass="15552">MSEKSIQNKGFTLIELIVVIVVIVILAAVVVTNVVPYINKGDNSAIKANMTTIKTIAVIYNGQQGGKYYVDESQNLTEYPDYLTAVAAIAKINSAPMLVGANETSPNAYCLWAQLKGEASWCIDSTGYVGTLAEGKCADTTYTCQ</sequence>
<gene>
    <name evidence="2" type="ORF">A2401_01945</name>
</gene>
<protein>
    <recommendedName>
        <fullName evidence="4">Type II secretion system protein GspG C-terminal domain-containing protein</fullName>
    </recommendedName>
</protein>
<evidence type="ECO:0000313" key="3">
    <source>
        <dbReference type="Proteomes" id="UP000177751"/>
    </source>
</evidence>
<organism evidence="2 3">
    <name type="scientific">Candidatus Staskawiczbacteria bacterium RIFOXYC1_FULL_38_18</name>
    <dbReference type="NCBI Taxonomy" id="1802229"/>
    <lineage>
        <taxon>Bacteria</taxon>
        <taxon>Candidatus Staskawicziibacteriota</taxon>
    </lineage>
</organism>
<keyword evidence="1" id="KW-1133">Transmembrane helix</keyword>
<dbReference type="SUPFAM" id="SSF54523">
    <property type="entry name" value="Pili subunits"/>
    <property type="match status" value="1"/>
</dbReference>
<dbReference type="Proteomes" id="UP000177751">
    <property type="component" value="Unassembled WGS sequence"/>
</dbReference>
<dbReference type="PROSITE" id="PS00409">
    <property type="entry name" value="PROKAR_NTER_METHYL"/>
    <property type="match status" value="1"/>
</dbReference>
<reference evidence="2 3" key="1">
    <citation type="journal article" date="2016" name="Nat. Commun.">
        <title>Thousands of microbial genomes shed light on interconnected biogeochemical processes in an aquifer system.</title>
        <authorList>
            <person name="Anantharaman K."/>
            <person name="Brown C.T."/>
            <person name="Hug L.A."/>
            <person name="Sharon I."/>
            <person name="Castelle C.J."/>
            <person name="Probst A.J."/>
            <person name="Thomas B.C."/>
            <person name="Singh A."/>
            <person name="Wilkins M.J."/>
            <person name="Karaoz U."/>
            <person name="Brodie E.L."/>
            <person name="Williams K.H."/>
            <person name="Hubbard S.S."/>
            <person name="Banfield J.F."/>
        </authorList>
    </citation>
    <scope>NUCLEOTIDE SEQUENCE [LARGE SCALE GENOMIC DNA]</scope>
</reference>
<feature type="transmembrane region" description="Helical" evidence="1">
    <location>
        <begin position="12"/>
        <end position="38"/>
    </location>
</feature>
<evidence type="ECO:0000313" key="2">
    <source>
        <dbReference type="EMBL" id="OGZ83611.1"/>
    </source>
</evidence>
<dbReference type="Gene3D" id="3.30.700.10">
    <property type="entry name" value="Glycoprotein, Type 4 Pilin"/>
    <property type="match status" value="1"/>
</dbReference>
<accession>A0A1G2JAN4</accession>
<proteinExistence type="predicted"/>
<evidence type="ECO:0008006" key="4">
    <source>
        <dbReference type="Google" id="ProtNLM"/>
    </source>
</evidence>
<dbReference type="InterPro" id="IPR012902">
    <property type="entry name" value="N_methyl_site"/>
</dbReference>
<keyword evidence="1" id="KW-0472">Membrane</keyword>